<keyword evidence="2" id="KW-1185">Reference proteome</keyword>
<gene>
    <name evidence="1" type="ORF">GCM10023213_24370</name>
</gene>
<dbReference type="Proteomes" id="UP001499852">
    <property type="component" value="Unassembled WGS sequence"/>
</dbReference>
<dbReference type="RefSeq" id="WP_345736643.1">
    <property type="nucleotide sequence ID" value="NZ_BAABIA010000004.1"/>
</dbReference>
<sequence>MTSPFNRRQFLKTTSSGFGYLAFAALAQQQALRASAPLAAKSPHFAPRAKHVIFLCMQGAPSHVDLLDYKPKLATDDGKAAPSIAGRYGQAKLMGSPWKFSQHGKSGLWVSELLPHLAKQADDLCVINSMATDLPAHPQAFTQLHTGTTQFVRPSLGSWALYGLGTQNENLPGFITINPPGNATRSYGSAFLPAIYQGTKIGGNAGPGGGALARRFGAGGADQASIANIKNNRYTTEAQRTQMDLVQSLNKARMAQDGGVSAEVEGVIESYELAFRMQAEVPKVLDLSQETTATKELYGIENETTATFGKQCLMARKLVEAGVRFIEITHGNWDQHFNLKAALERNCDAIDKPVAGLLQDLRQRGLLKDTLVIWGGEFGRTPHSQGEDGRDHNNKGFTMWMAGGGVKGGMNYGKTDEYGYEAVENKMHIHDWHATVLHLMGLDHEKLTYRYAGRDFRLTDVYGTVAKEILA</sequence>
<evidence type="ECO:0000313" key="2">
    <source>
        <dbReference type="Proteomes" id="UP001499852"/>
    </source>
</evidence>
<reference evidence="2" key="1">
    <citation type="journal article" date="2019" name="Int. J. Syst. Evol. Microbiol.">
        <title>The Global Catalogue of Microorganisms (GCM) 10K type strain sequencing project: providing services to taxonomists for standard genome sequencing and annotation.</title>
        <authorList>
            <consortium name="The Broad Institute Genomics Platform"/>
            <consortium name="The Broad Institute Genome Sequencing Center for Infectious Disease"/>
            <person name="Wu L."/>
            <person name="Ma J."/>
        </authorList>
    </citation>
    <scope>NUCLEOTIDE SEQUENCE [LARGE SCALE GENOMIC DNA]</scope>
    <source>
        <strain evidence="2">JCM 18053</strain>
    </source>
</reference>
<evidence type="ECO:0000313" key="1">
    <source>
        <dbReference type="EMBL" id="GAA5140961.1"/>
    </source>
</evidence>
<dbReference type="InterPro" id="IPR017850">
    <property type="entry name" value="Alkaline_phosphatase_core_sf"/>
</dbReference>
<dbReference type="Gene3D" id="3.40.720.10">
    <property type="entry name" value="Alkaline Phosphatase, subunit A"/>
    <property type="match status" value="1"/>
</dbReference>
<dbReference type="InterPro" id="IPR006311">
    <property type="entry name" value="TAT_signal"/>
</dbReference>
<protein>
    <submittedName>
        <fullName evidence="1">DUF1501 domain-containing protein</fullName>
    </submittedName>
</protein>
<proteinExistence type="predicted"/>
<comment type="caution">
    <text evidence="1">The sequence shown here is derived from an EMBL/GenBank/DDBJ whole genome shotgun (WGS) entry which is preliminary data.</text>
</comment>
<dbReference type="PROSITE" id="PS51318">
    <property type="entry name" value="TAT"/>
    <property type="match status" value="1"/>
</dbReference>
<dbReference type="SUPFAM" id="SSF53649">
    <property type="entry name" value="Alkaline phosphatase-like"/>
    <property type="match status" value="1"/>
</dbReference>
<accession>A0ABP9P6Z2</accession>
<dbReference type="EMBL" id="BAABIA010000004">
    <property type="protein sequence ID" value="GAA5140961.1"/>
    <property type="molecule type" value="Genomic_DNA"/>
</dbReference>
<organism evidence="1 2">
    <name type="scientific">Prosthecobacter algae</name>
    <dbReference type="NCBI Taxonomy" id="1144682"/>
    <lineage>
        <taxon>Bacteria</taxon>
        <taxon>Pseudomonadati</taxon>
        <taxon>Verrucomicrobiota</taxon>
        <taxon>Verrucomicrobiia</taxon>
        <taxon>Verrucomicrobiales</taxon>
        <taxon>Verrucomicrobiaceae</taxon>
        <taxon>Prosthecobacter</taxon>
    </lineage>
</organism>
<name>A0ABP9P6Z2_9BACT</name>
<dbReference type="PANTHER" id="PTHR43737:SF1">
    <property type="entry name" value="DUF1501 DOMAIN-CONTAINING PROTEIN"/>
    <property type="match status" value="1"/>
</dbReference>
<dbReference type="PANTHER" id="PTHR43737">
    <property type="entry name" value="BLL7424 PROTEIN"/>
    <property type="match status" value="1"/>
</dbReference>
<dbReference type="Pfam" id="PF07394">
    <property type="entry name" value="DUF1501"/>
    <property type="match status" value="1"/>
</dbReference>
<dbReference type="InterPro" id="IPR010869">
    <property type="entry name" value="DUF1501"/>
</dbReference>